<keyword evidence="8 15" id="KW-0675">Receptor</keyword>
<evidence type="ECO:0000256" key="10">
    <source>
        <dbReference type="ARBA" id="ARBA00023224"/>
    </source>
</evidence>
<dbReference type="InterPro" id="IPR028082">
    <property type="entry name" value="Peripla_BP_I"/>
</dbReference>
<feature type="region of interest" description="Disordered" evidence="12">
    <location>
        <begin position="654"/>
        <end position="676"/>
    </location>
</feature>
<keyword evidence="10" id="KW-0807">Transducer</keyword>
<evidence type="ECO:0000256" key="3">
    <source>
        <dbReference type="ARBA" id="ARBA00022475"/>
    </source>
</evidence>
<reference evidence="15" key="2">
    <citation type="journal article" date="2023" name="BMC Genomics">
        <title>Pest status, molecular evolution, and epigenetic factors derived from the genome assembly of Frankliniella fusca, a thysanopteran phytovirus vector.</title>
        <authorList>
            <person name="Catto M.A."/>
            <person name="Labadie P.E."/>
            <person name="Jacobson A.L."/>
            <person name="Kennedy G.G."/>
            <person name="Srinivasan R."/>
            <person name="Hunt B.G."/>
        </authorList>
    </citation>
    <scope>NUCLEOTIDE SEQUENCE</scope>
    <source>
        <strain evidence="15">PL_HMW_Pooled</strain>
    </source>
</reference>
<dbReference type="InterPro" id="IPR038550">
    <property type="entry name" value="GPCR_3_9-Cys_sf"/>
</dbReference>
<feature type="compositionally biased region" description="Acidic residues" evidence="12">
    <location>
        <begin position="1"/>
        <end position="14"/>
    </location>
</feature>
<feature type="region of interest" description="Disordered" evidence="12">
    <location>
        <begin position="714"/>
        <end position="792"/>
    </location>
</feature>
<dbReference type="InterPro" id="IPR050726">
    <property type="entry name" value="mGluR"/>
</dbReference>
<dbReference type="Gene3D" id="2.10.50.30">
    <property type="entry name" value="GPCR, family 3, nine cysteines domain"/>
    <property type="match status" value="1"/>
</dbReference>
<dbReference type="SUPFAM" id="SSF53822">
    <property type="entry name" value="Periplasmic binding protein-like I"/>
    <property type="match status" value="1"/>
</dbReference>
<dbReference type="InterPro" id="IPR000162">
    <property type="entry name" value="GPCR_3_mtglu_rcpt"/>
</dbReference>
<dbReference type="CDD" id="cd15045">
    <property type="entry name" value="7tmC_mGluRs"/>
    <property type="match status" value="1"/>
</dbReference>
<evidence type="ECO:0000313" key="16">
    <source>
        <dbReference type="Proteomes" id="UP001219518"/>
    </source>
</evidence>
<dbReference type="Pfam" id="PF00003">
    <property type="entry name" value="7tm_3"/>
    <property type="match status" value="1"/>
</dbReference>
<evidence type="ECO:0000259" key="14">
    <source>
        <dbReference type="PROSITE" id="PS50259"/>
    </source>
</evidence>
<feature type="transmembrane region" description="Helical" evidence="13">
    <location>
        <begin position="451"/>
        <end position="472"/>
    </location>
</feature>
<keyword evidence="5 13" id="KW-1133">Transmembrane helix</keyword>
<dbReference type="AlphaFoldDB" id="A0AAE1HB32"/>
<evidence type="ECO:0000256" key="7">
    <source>
        <dbReference type="ARBA" id="ARBA00023136"/>
    </source>
</evidence>
<feature type="compositionally biased region" description="Acidic residues" evidence="12">
    <location>
        <begin position="846"/>
        <end position="855"/>
    </location>
</feature>
<feature type="compositionally biased region" description="Pro residues" evidence="12">
    <location>
        <begin position="928"/>
        <end position="941"/>
    </location>
</feature>
<keyword evidence="6" id="KW-0297">G-protein coupled receptor</keyword>
<feature type="transmembrane region" description="Helical" evidence="13">
    <location>
        <begin position="564"/>
        <end position="590"/>
    </location>
</feature>
<feature type="transmembrane region" description="Helical" evidence="13">
    <location>
        <begin position="497"/>
        <end position="520"/>
    </location>
</feature>
<evidence type="ECO:0000256" key="6">
    <source>
        <dbReference type="ARBA" id="ARBA00023040"/>
    </source>
</evidence>
<accession>A0AAE1HB32</accession>
<gene>
    <name evidence="15" type="ORF">KUF71_007533</name>
</gene>
<dbReference type="PROSITE" id="PS50259">
    <property type="entry name" value="G_PROTEIN_RECEP_F3_4"/>
    <property type="match status" value="1"/>
</dbReference>
<dbReference type="PANTHER" id="PTHR24060">
    <property type="entry name" value="METABOTROPIC GLUTAMATE RECEPTOR"/>
    <property type="match status" value="1"/>
</dbReference>
<dbReference type="InterPro" id="IPR001828">
    <property type="entry name" value="ANF_lig-bd_rcpt"/>
</dbReference>
<feature type="non-terminal residue" evidence="15">
    <location>
        <position position="1"/>
    </location>
</feature>
<evidence type="ECO:0000256" key="4">
    <source>
        <dbReference type="ARBA" id="ARBA00022692"/>
    </source>
</evidence>
<organism evidence="15 16">
    <name type="scientific">Frankliniella fusca</name>
    <dbReference type="NCBI Taxonomy" id="407009"/>
    <lineage>
        <taxon>Eukaryota</taxon>
        <taxon>Metazoa</taxon>
        <taxon>Ecdysozoa</taxon>
        <taxon>Arthropoda</taxon>
        <taxon>Hexapoda</taxon>
        <taxon>Insecta</taxon>
        <taxon>Pterygota</taxon>
        <taxon>Neoptera</taxon>
        <taxon>Paraneoptera</taxon>
        <taxon>Thysanoptera</taxon>
        <taxon>Terebrantia</taxon>
        <taxon>Thripoidea</taxon>
        <taxon>Thripidae</taxon>
        <taxon>Frankliniella</taxon>
    </lineage>
</organism>
<feature type="transmembrane region" description="Helical" evidence="13">
    <location>
        <begin position="377"/>
        <end position="397"/>
    </location>
</feature>
<name>A0AAE1HB32_9NEOP</name>
<comment type="function">
    <text evidence="11">G-protein coupled receptor for glutamate. Ligand binding causes a conformation change that triggers signaling via guanine nucleotide-binding proteins (G proteins) and modulates the activity of down-stream effectors.</text>
</comment>
<evidence type="ECO:0000256" key="1">
    <source>
        <dbReference type="ARBA" id="ARBA00004651"/>
    </source>
</evidence>
<feature type="region of interest" description="Disordered" evidence="12">
    <location>
        <begin position="832"/>
        <end position="862"/>
    </location>
</feature>
<feature type="transmembrane region" description="Helical" evidence="13">
    <location>
        <begin position="409"/>
        <end position="430"/>
    </location>
</feature>
<keyword evidence="16" id="KW-1185">Reference proteome</keyword>
<dbReference type="Proteomes" id="UP001219518">
    <property type="component" value="Unassembled WGS sequence"/>
</dbReference>
<evidence type="ECO:0000313" key="15">
    <source>
        <dbReference type="EMBL" id="KAK3918104.1"/>
    </source>
</evidence>
<proteinExistence type="inferred from homology"/>
<dbReference type="InterPro" id="IPR017978">
    <property type="entry name" value="GPCR_3_C"/>
</dbReference>
<keyword evidence="7 13" id="KW-0472">Membrane</keyword>
<dbReference type="GO" id="GO:0005886">
    <property type="term" value="C:plasma membrane"/>
    <property type="evidence" value="ECO:0007669"/>
    <property type="project" value="UniProtKB-SubCell"/>
</dbReference>
<dbReference type="GO" id="GO:0004930">
    <property type="term" value="F:G protein-coupled receptor activity"/>
    <property type="evidence" value="ECO:0007669"/>
    <property type="project" value="UniProtKB-KW"/>
</dbReference>
<protein>
    <submittedName>
        <fullName evidence="15">Metabotropic glutamate receptor 4</fullName>
    </submittedName>
</protein>
<dbReference type="FunFam" id="2.10.50.30:FF:000001">
    <property type="entry name" value="metabotropic glutamate receptor 1"/>
    <property type="match status" value="1"/>
</dbReference>
<comment type="similarity">
    <text evidence="2">Belongs to the G-protein coupled receptor 3 family.</text>
</comment>
<comment type="subcellular location">
    <subcellularLocation>
        <location evidence="1">Cell membrane</location>
        <topology evidence="1">Multi-pass membrane protein</topology>
    </subcellularLocation>
</comment>
<evidence type="ECO:0000256" key="12">
    <source>
        <dbReference type="SAM" id="MobiDB-lite"/>
    </source>
</evidence>
<feature type="region of interest" description="Disordered" evidence="12">
    <location>
        <begin position="876"/>
        <end position="953"/>
    </location>
</feature>
<feature type="region of interest" description="Disordered" evidence="12">
    <location>
        <begin position="1"/>
        <end position="26"/>
    </location>
</feature>
<keyword evidence="9" id="KW-0325">Glycoprotein</keyword>
<dbReference type="InterPro" id="IPR000337">
    <property type="entry name" value="GPCR_3"/>
</dbReference>
<dbReference type="InterPro" id="IPR011500">
    <property type="entry name" value="GPCR_3_9-Cys_dom"/>
</dbReference>
<feature type="domain" description="G-protein coupled receptors family 3 profile" evidence="14">
    <location>
        <begin position="339"/>
        <end position="604"/>
    </location>
</feature>
<feature type="compositionally biased region" description="Gly residues" evidence="12">
    <location>
        <begin position="717"/>
        <end position="744"/>
    </location>
</feature>
<dbReference type="PRINTS" id="PR00593">
    <property type="entry name" value="MTABOTROPICR"/>
</dbReference>
<feature type="transmembrane region" description="Helical" evidence="13">
    <location>
        <begin position="339"/>
        <end position="362"/>
    </location>
</feature>
<evidence type="ECO:0000256" key="2">
    <source>
        <dbReference type="ARBA" id="ARBA00007242"/>
    </source>
</evidence>
<dbReference type="Pfam" id="PF01094">
    <property type="entry name" value="ANF_receptor"/>
    <property type="match status" value="1"/>
</dbReference>
<dbReference type="Gene3D" id="3.40.50.2300">
    <property type="match status" value="2"/>
</dbReference>
<keyword evidence="4 13" id="KW-0812">Transmembrane</keyword>
<evidence type="ECO:0000256" key="13">
    <source>
        <dbReference type="SAM" id="Phobius"/>
    </source>
</evidence>
<reference evidence="15" key="1">
    <citation type="submission" date="2021-07" db="EMBL/GenBank/DDBJ databases">
        <authorList>
            <person name="Catto M.A."/>
            <person name="Jacobson A."/>
            <person name="Kennedy G."/>
            <person name="Labadie P."/>
            <person name="Hunt B.G."/>
            <person name="Srinivasan R."/>
        </authorList>
    </citation>
    <scope>NUCLEOTIDE SEQUENCE</scope>
    <source>
        <strain evidence="15">PL_HMW_Pooled</strain>
        <tissue evidence="15">Head</tissue>
    </source>
</reference>
<feature type="transmembrane region" description="Helical" evidence="13">
    <location>
        <begin position="532"/>
        <end position="552"/>
    </location>
</feature>
<evidence type="ECO:0000256" key="8">
    <source>
        <dbReference type="ARBA" id="ARBA00023170"/>
    </source>
</evidence>
<feature type="compositionally biased region" description="Low complexity" evidence="12">
    <location>
        <begin position="879"/>
        <end position="913"/>
    </location>
</feature>
<dbReference type="Pfam" id="PF07562">
    <property type="entry name" value="NCD3G"/>
    <property type="match status" value="1"/>
</dbReference>
<dbReference type="PRINTS" id="PR00248">
    <property type="entry name" value="GPCRMGR"/>
</dbReference>
<evidence type="ECO:0000256" key="11">
    <source>
        <dbReference type="ARBA" id="ARBA00054813"/>
    </source>
</evidence>
<dbReference type="EMBL" id="JAHWGI010000879">
    <property type="protein sequence ID" value="KAK3918104.1"/>
    <property type="molecule type" value="Genomic_DNA"/>
</dbReference>
<evidence type="ECO:0000256" key="5">
    <source>
        <dbReference type="ARBA" id="ARBA00022989"/>
    </source>
</evidence>
<feature type="compositionally biased region" description="Low complexity" evidence="12">
    <location>
        <begin position="832"/>
        <end position="845"/>
    </location>
</feature>
<evidence type="ECO:0000256" key="9">
    <source>
        <dbReference type="ARBA" id="ARBA00023180"/>
    </source>
</evidence>
<comment type="caution">
    <text evidence="15">The sequence shown here is derived from an EMBL/GenBank/DDBJ whole genome shotgun (WGS) entry which is preliminary data.</text>
</comment>
<keyword evidence="3" id="KW-1003">Cell membrane</keyword>
<sequence length="953" mass="101397">SANDVDDDDDEDDNYTGNPTDDVPVPAGAIIFGSDQEVAGVMRAVRRAGASDTFSWIGSDGWSARALVSDGNEREVEGTLSVQPQAHPVKGFEDYFLGLTVETNRRNPWFVEFWEDHFHCRYPNSSLTPYNGRYNETCTAKERLTRENTVFENQLQFVSDAVMAFAHALNEMHKQLCPGKGLCDAMKPIEGSRLLKYLRRVNFTGLSGDQFKFDSQGDGPARYNIIHFKQVAPKVYRWVPVGEYSEGRLRLNMSAVQFKMESPSVPESVCSLPCDQGQAKKYVEGDICCWHCFNCTQYQIRSPIDETLCQTCVEGTVPDPNKTWCQEIPEVFLRPDSGWAIGAMSFSSCGILLTLFVGGVFLRHHETPVVRAAGRELSYVLLTGIMLCYCVTFALVLRPTDVVCGVQRFGAGFCFTVVYAALLTKTNRIARIFKAGTRTAKRPSFISPKSQLLICFFLVSVQVLVNVVWIMVKPPMAMHHHPTREDNHLVCKSHIDASYMIAFGYPILLIIVCTVYAVLTRKIPEAFSESKYIGFTMYTTCVIWLAFVPLYFGTANHVPLRITSMSVTISLSASVTLACLFSPKLYIILIHPERNVRQSMMPAMRYSTVKSSAGTVTGNHASNSLHPGVHSVPTTYLNTITALDRHHCPKVDCGTQSQGMPLEDRSTQTSLQSLSGPEGLEALPLAYPYSLANGEVPGQGAGVGAGLVEDTAPSLGHGCGSGNPRDPGGGPGGGGSGSGSGGAVNGDVPRPAPPFSRTRSCNSALLKSRRRAGRAQPWPQHPNGVRHRSDILPAPGAGAGAALGSALGAVTPDACSCTCAPACTCAASSFPSSAASSPTSSALALDDADGDGDVDGDARMSLSGLSGRPFSLEAVAGSPVTPVGTPADTPAGTPTSLTSAPASRAQGAGSGAALPNHKVGAAAAARSAPPPPQPPAAPAPPAAAAAATTRVSL</sequence>